<evidence type="ECO:0000256" key="3">
    <source>
        <dbReference type="ARBA" id="ARBA00012662"/>
    </source>
</evidence>
<dbReference type="Gene3D" id="3.20.20.80">
    <property type="entry name" value="Glycosidases"/>
    <property type="match status" value="1"/>
</dbReference>
<dbReference type="SMART" id="SM00812">
    <property type="entry name" value="Alpha_L_fucos"/>
    <property type="match status" value="1"/>
</dbReference>
<keyword evidence="6" id="KW-0326">Glycosidase</keyword>
<dbReference type="OrthoDB" id="107551at2"/>
<dbReference type="InterPro" id="IPR000933">
    <property type="entry name" value="Glyco_hydro_29"/>
</dbReference>
<dbReference type="EMBL" id="SNYC01000004">
    <property type="protein sequence ID" value="TDQ09878.1"/>
    <property type="molecule type" value="Genomic_DNA"/>
</dbReference>
<evidence type="ECO:0000313" key="9">
    <source>
        <dbReference type="EMBL" id="TDQ09878.1"/>
    </source>
</evidence>
<evidence type="ECO:0000256" key="2">
    <source>
        <dbReference type="ARBA" id="ARBA00007951"/>
    </source>
</evidence>
<feature type="domain" description="Glycoside hydrolase family 29 N-terminal" evidence="8">
    <location>
        <begin position="24"/>
        <end position="333"/>
    </location>
</feature>
<dbReference type="InterPro" id="IPR017853">
    <property type="entry name" value="GH"/>
</dbReference>
<keyword evidence="10" id="KW-1185">Reference proteome</keyword>
<evidence type="ECO:0000256" key="6">
    <source>
        <dbReference type="ARBA" id="ARBA00023295"/>
    </source>
</evidence>
<evidence type="ECO:0000256" key="5">
    <source>
        <dbReference type="ARBA" id="ARBA00022801"/>
    </source>
</evidence>
<dbReference type="GO" id="GO:0004560">
    <property type="term" value="F:alpha-L-fucosidase activity"/>
    <property type="evidence" value="ECO:0007669"/>
    <property type="project" value="InterPro"/>
</dbReference>
<organism evidence="9 10">
    <name type="scientific">Pedobacter metabolipauper</name>
    <dbReference type="NCBI Taxonomy" id="425513"/>
    <lineage>
        <taxon>Bacteria</taxon>
        <taxon>Pseudomonadati</taxon>
        <taxon>Bacteroidota</taxon>
        <taxon>Sphingobacteriia</taxon>
        <taxon>Sphingobacteriales</taxon>
        <taxon>Sphingobacteriaceae</taxon>
        <taxon>Pedobacter</taxon>
    </lineage>
</organism>
<dbReference type="InterPro" id="IPR016286">
    <property type="entry name" value="FUC_metazoa-typ"/>
</dbReference>
<dbReference type="PANTHER" id="PTHR10030">
    <property type="entry name" value="ALPHA-L-FUCOSIDASE"/>
    <property type="match status" value="1"/>
</dbReference>
<dbReference type="InterPro" id="IPR013780">
    <property type="entry name" value="Glyco_hydro_b"/>
</dbReference>
<keyword evidence="5" id="KW-0378">Hydrolase</keyword>
<dbReference type="AlphaFoldDB" id="A0A4R6SVI6"/>
<keyword evidence="4 7" id="KW-0732">Signal</keyword>
<dbReference type="SUPFAM" id="SSF51445">
    <property type="entry name" value="(Trans)glycosidases"/>
    <property type="match status" value="1"/>
</dbReference>
<dbReference type="Gene3D" id="2.60.40.1180">
    <property type="entry name" value="Golgi alpha-mannosidase II"/>
    <property type="match status" value="1"/>
</dbReference>
<evidence type="ECO:0000256" key="7">
    <source>
        <dbReference type="SAM" id="SignalP"/>
    </source>
</evidence>
<dbReference type="InterPro" id="IPR057739">
    <property type="entry name" value="Glyco_hydro_29_N"/>
</dbReference>
<name>A0A4R6SVI6_9SPHI</name>
<reference evidence="9 10" key="1">
    <citation type="submission" date="2019-03" db="EMBL/GenBank/DDBJ databases">
        <title>Genomic Encyclopedia of Archaeal and Bacterial Type Strains, Phase II (KMG-II): from individual species to whole genera.</title>
        <authorList>
            <person name="Goeker M."/>
        </authorList>
    </citation>
    <scope>NUCLEOTIDE SEQUENCE [LARGE SCALE GENOMIC DNA]</scope>
    <source>
        <strain evidence="9 10">DSM 19035</strain>
    </source>
</reference>
<comment type="caution">
    <text evidence="9">The sequence shown here is derived from an EMBL/GenBank/DDBJ whole genome shotgun (WGS) entry which is preliminary data.</text>
</comment>
<proteinExistence type="inferred from homology"/>
<evidence type="ECO:0000259" key="8">
    <source>
        <dbReference type="Pfam" id="PF01120"/>
    </source>
</evidence>
<dbReference type="PANTHER" id="PTHR10030:SF37">
    <property type="entry name" value="ALPHA-L-FUCOSIDASE-RELATED"/>
    <property type="match status" value="1"/>
</dbReference>
<comment type="similarity">
    <text evidence="2">Belongs to the glycosyl hydrolase 29 family.</text>
</comment>
<protein>
    <recommendedName>
        <fullName evidence="3">alpha-L-fucosidase</fullName>
        <ecNumber evidence="3">3.2.1.51</ecNumber>
    </recommendedName>
</protein>
<dbReference type="GO" id="GO:0005764">
    <property type="term" value="C:lysosome"/>
    <property type="evidence" value="ECO:0007669"/>
    <property type="project" value="TreeGrafter"/>
</dbReference>
<sequence>MKQKHGILLLLVLLTNTFAFGQHDPKALKEWQEQKYSMFIHFGVYSVLGGVWNGKPATRNVSEQIQAHAGIYTDEYERIAKTFNPEKWNPDSIVSLAKKAGMRSIVITSKHHDGFCMFKTNTTDFNVVDFSPYKRDLLKELSEACKRGGLRFGLYFSLIDWHYPQASPISGSNSDYITPEHVAYNKKQITELLTNYGPVSELWFDMGSQSSKESEELRDLVHKLQPNCMIGSRIGNDMGDFNVMGDNQEPDYVIGVPWQSPASFFDETWGYRSFQKRGKEEDKVREKLTSLIQVVSRGGNFLLNIGPKGDGTVVDFETSVLTTIGKWLERNKEAIYSTDPDPFHISFKWGSLTSRPNKIYLHLLKRPEGDVITLPGLTGKIKSVSVLAENKKVKYSQNAAGVTITVPAGLNIENEFKVVAIEFVNGFQVPPANIIQAGTNAVVLNGHNAFKHYSNSGIDYGNRYQSTVKESWTINPTQTGTLTPVIAYTNEEKGKTIDLEINRKVTALSLTGGDAEKLKNDPAAITWGPLYQSGSFYSGVGGVHGNLSQISIDKPWPNAKSPLWEKKTDWKNNETYEVNADKNSATYLLQEISSESDQSCLVGITSGDGVTVSLNGIILAEHNNPFKERSLKDVVLLPLKKGINKLVVKYYNGFQKSSVIGIANDVEQVMYHKALKPISVEKGKYYPVSWQLHKPFSPHTTLGLPNLSLELRK</sequence>
<feature type="signal peptide" evidence="7">
    <location>
        <begin position="1"/>
        <end position="21"/>
    </location>
</feature>
<gene>
    <name evidence="9" type="ORF">ATK78_2037</name>
</gene>
<dbReference type="PRINTS" id="PR00741">
    <property type="entry name" value="GLHYDRLASE29"/>
</dbReference>
<dbReference type="Pfam" id="PF01120">
    <property type="entry name" value="Alpha_L_fucos"/>
    <property type="match status" value="1"/>
</dbReference>
<dbReference type="Proteomes" id="UP000295620">
    <property type="component" value="Unassembled WGS sequence"/>
</dbReference>
<dbReference type="GO" id="GO:0016139">
    <property type="term" value="P:glycoside catabolic process"/>
    <property type="evidence" value="ECO:0007669"/>
    <property type="project" value="TreeGrafter"/>
</dbReference>
<dbReference type="EC" id="3.2.1.51" evidence="3"/>
<evidence type="ECO:0000256" key="1">
    <source>
        <dbReference type="ARBA" id="ARBA00004071"/>
    </source>
</evidence>
<dbReference type="GO" id="GO:0006004">
    <property type="term" value="P:fucose metabolic process"/>
    <property type="evidence" value="ECO:0007669"/>
    <property type="project" value="InterPro"/>
</dbReference>
<comment type="function">
    <text evidence="1">Alpha-L-fucosidase is responsible for hydrolyzing the alpha-1,6-linked fucose joined to the reducing-end N-acetylglucosamine of the carbohydrate moieties of glycoproteins.</text>
</comment>
<evidence type="ECO:0000256" key="4">
    <source>
        <dbReference type="ARBA" id="ARBA00022729"/>
    </source>
</evidence>
<feature type="chain" id="PRO_5020458742" description="alpha-L-fucosidase" evidence="7">
    <location>
        <begin position="22"/>
        <end position="713"/>
    </location>
</feature>
<dbReference type="RefSeq" id="WP_133575929.1">
    <property type="nucleotide sequence ID" value="NZ_SNYC01000004.1"/>
</dbReference>
<evidence type="ECO:0000313" key="10">
    <source>
        <dbReference type="Proteomes" id="UP000295620"/>
    </source>
</evidence>
<accession>A0A4R6SVI6</accession>